<dbReference type="RefSeq" id="WP_205184883.1">
    <property type="nucleotide sequence ID" value="NZ_CABWIL020000004.1"/>
</dbReference>
<dbReference type="AlphaFoldDB" id="A0A6J5IP62"/>
<reference evidence="1 2" key="1">
    <citation type="submission" date="2020-04" db="EMBL/GenBank/DDBJ databases">
        <authorList>
            <person name="Depoorter E."/>
        </authorList>
    </citation>
    <scope>NUCLEOTIDE SEQUENCE [LARGE SCALE GENOMIC DNA]</scope>
    <source>
        <strain evidence="1 2">BCC0217</strain>
    </source>
</reference>
<dbReference type="EMBL" id="CABWIL020000004">
    <property type="protein sequence ID" value="CAB3961505.1"/>
    <property type="molecule type" value="Genomic_DNA"/>
</dbReference>
<protein>
    <submittedName>
        <fullName evidence="1">Methanesulfonate sulfonatase, FMNH2-dependent</fullName>
    </submittedName>
</protein>
<dbReference type="Proteomes" id="UP000494301">
    <property type="component" value="Unassembled WGS sequence"/>
</dbReference>
<proteinExistence type="predicted"/>
<evidence type="ECO:0000313" key="2">
    <source>
        <dbReference type="Proteomes" id="UP000494301"/>
    </source>
</evidence>
<evidence type="ECO:0000313" key="1">
    <source>
        <dbReference type="EMBL" id="CAB3961505.1"/>
    </source>
</evidence>
<accession>A0A6J5IP62</accession>
<organism evidence="1 2">
    <name type="scientific">Burkholderia aenigmatica</name>
    <dbReference type="NCBI Taxonomy" id="2015348"/>
    <lineage>
        <taxon>Bacteria</taxon>
        <taxon>Pseudomonadati</taxon>
        <taxon>Pseudomonadota</taxon>
        <taxon>Betaproteobacteria</taxon>
        <taxon>Burkholderiales</taxon>
        <taxon>Burkholderiaceae</taxon>
        <taxon>Burkholderia</taxon>
        <taxon>Burkholderia cepacia complex</taxon>
    </lineage>
</organism>
<name>A0A6J5IP62_9BURK</name>
<sequence length="61" mass="6486">MTNEYAAHGCDAFILSGFPLIEDAHRVAHLLFPLLDPDHGFDVRALAPSPYGAADVAPQPG</sequence>
<gene>
    <name evidence="1" type="ORF">BLA3211_01247</name>
</gene>